<proteinExistence type="predicted"/>
<evidence type="ECO:0000256" key="1">
    <source>
        <dbReference type="ARBA" id="ARBA00023054"/>
    </source>
</evidence>
<comment type="caution">
    <text evidence="4">The sequence shown here is derived from an EMBL/GenBank/DDBJ whole genome shotgun (WGS) entry which is preliminary data.</text>
</comment>
<evidence type="ECO:0000313" key="4">
    <source>
        <dbReference type="EMBL" id="CAK5284195.1"/>
    </source>
</evidence>
<dbReference type="Proteomes" id="UP001295794">
    <property type="component" value="Unassembled WGS sequence"/>
</dbReference>
<dbReference type="GO" id="GO:0030490">
    <property type="term" value="P:maturation of SSU-rRNA"/>
    <property type="evidence" value="ECO:0007669"/>
    <property type="project" value="TreeGrafter"/>
</dbReference>
<accession>A0AAD2HZJ3</accession>
<dbReference type="GO" id="GO:0005634">
    <property type="term" value="C:nucleus"/>
    <property type="evidence" value="ECO:0007669"/>
    <property type="project" value="TreeGrafter"/>
</dbReference>
<name>A0AAD2HZJ3_9AGAR</name>
<dbReference type="InterPro" id="IPR015158">
    <property type="entry name" value="Bud22_dom"/>
</dbReference>
<feature type="compositionally biased region" description="Basic and acidic residues" evidence="2">
    <location>
        <begin position="298"/>
        <end position="324"/>
    </location>
</feature>
<keyword evidence="5" id="KW-1185">Reference proteome</keyword>
<reference evidence="4" key="1">
    <citation type="submission" date="2023-11" db="EMBL/GenBank/DDBJ databases">
        <authorList>
            <person name="De Vega J J."/>
            <person name="De Vega J J."/>
        </authorList>
    </citation>
    <scope>NUCLEOTIDE SEQUENCE</scope>
</reference>
<feature type="compositionally biased region" description="Basic and acidic residues" evidence="2">
    <location>
        <begin position="13"/>
        <end position="22"/>
    </location>
</feature>
<protein>
    <recommendedName>
        <fullName evidence="3">Bud22 domain-containing protein</fullName>
    </recommendedName>
</protein>
<dbReference type="PANTHER" id="PTHR23325:SF1">
    <property type="entry name" value="SERUM RESPONSE FACTOR-BINDING PROTEIN 1"/>
    <property type="match status" value="1"/>
</dbReference>
<feature type="compositionally biased region" description="Acidic residues" evidence="2">
    <location>
        <begin position="161"/>
        <end position="193"/>
    </location>
</feature>
<feature type="region of interest" description="Disordered" evidence="2">
    <location>
        <begin position="160"/>
        <end position="231"/>
    </location>
</feature>
<sequence>MAAPERGTKRKRPEPSRQEDLGVKFAGKLHHESKDVRKASKKAINFEIQRVVKRLKGLRKKNGQDAEIIVLEKEIEELKALNPDGPAHTALRTRLLKDKHITSKDFTGEAISRELPDDKCLPSRESKTYNRLLSNKSLAAAVTTAVTHLRDVVLPKKEIAVEEAEENDDEEANEEVDGEDEGDNAEAIDDGNEDGGGWESGSVDGDGWESGTVHSENSDEEAPPLKKTKATAALKATVPSATSQFLPSLSVGFIRGDSDSDADDGAEVAPERKNRRGQRARRAIWEKKYGRGANHKKKEAEDAANEFKARVERRAARAAKEAERQAQLAQSADRGWAGRIKPSSATAKSGEPSLHPSWAAKRAQKEKGGSGGIMPSQGKKIVFD</sequence>
<keyword evidence="1" id="KW-0175">Coiled coil</keyword>
<evidence type="ECO:0000256" key="2">
    <source>
        <dbReference type="SAM" id="MobiDB-lite"/>
    </source>
</evidence>
<dbReference type="GO" id="GO:0030686">
    <property type="term" value="C:90S preribosome"/>
    <property type="evidence" value="ECO:0007669"/>
    <property type="project" value="TreeGrafter"/>
</dbReference>
<feature type="domain" description="Bud22" evidence="3">
    <location>
        <begin position="165"/>
        <end position="384"/>
    </location>
</feature>
<gene>
    <name evidence="4" type="ORF">MYCIT1_LOCUS37255</name>
</gene>
<dbReference type="PANTHER" id="PTHR23325">
    <property type="entry name" value="SERUM RESPONSE FACTOR-BINDING"/>
    <property type="match status" value="1"/>
</dbReference>
<feature type="region of interest" description="Disordered" evidence="2">
    <location>
        <begin position="1"/>
        <end position="22"/>
    </location>
</feature>
<evidence type="ECO:0000259" key="3">
    <source>
        <dbReference type="Pfam" id="PF09073"/>
    </source>
</evidence>
<feature type="region of interest" description="Disordered" evidence="2">
    <location>
        <begin position="252"/>
        <end position="384"/>
    </location>
</feature>
<dbReference type="Pfam" id="PF09073">
    <property type="entry name" value="BUD22"/>
    <property type="match status" value="1"/>
</dbReference>
<dbReference type="InterPro" id="IPR037393">
    <property type="entry name" value="Bud22/SRFB1"/>
</dbReference>
<dbReference type="AlphaFoldDB" id="A0AAD2HZJ3"/>
<evidence type="ECO:0000313" key="5">
    <source>
        <dbReference type="Proteomes" id="UP001295794"/>
    </source>
</evidence>
<dbReference type="EMBL" id="CAVNYO010000478">
    <property type="protein sequence ID" value="CAK5284195.1"/>
    <property type="molecule type" value="Genomic_DNA"/>
</dbReference>
<feature type="compositionally biased region" description="Basic residues" evidence="2">
    <location>
        <begin position="273"/>
        <end position="282"/>
    </location>
</feature>
<organism evidence="4 5">
    <name type="scientific">Mycena citricolor</name>
    <dbReference type="NCBI Taxonomy" id="2018698"/>
    <lineage>
        <taxon>Eukaryota</taxon>
        <taxon>Fungi</taxon>
        <taxon>Dikarya</taxon>
        <taxon>Basidiomycota</taxon>
        <taxon>Agaricomycotina</taxon>
        <taxon>Agaricomycetes</taxon>
        <taxon>Agaricomycetidae</taxon>
        <taxon>Agaricales</taxon>
        <taxon>Marasmiineae</taxon>
        <taxon>Mycenaceae</taxon>
        <taxon>Mycena</taxon>
    </lineage>
</organism>